<comment type="caution">
    <text evidence="2">The sequence shown here is derived from an EMBL/GenBank/DDBJ whole genome shotgun (WGS) entry which is preliminary data.</text>
</comment>
<dbReference type="InterPro" id="IPR003779">
    <property type="entry name" value="CMD-like"/>
</dbReference>
<feature type="domain" description="Carboxymuconolactone decarboxylase-like" evidence="1">
    <location>
        <begin position="46"/>
        <end position="127"/>
    </location>
</feature>
<dbReference type="NCBIfam" id="TIGR00778">
    <property type="entry name" value="ahpD_dom"/>
    <property type="match status" value="1"/>
</dbReference>
<name>A0ABV9I653_9DEIO</name>
<dbReference type="GO" id="GO:0004601">
    <property type="term" value="F:peroxidase activity"/>
    <property type="evidence" value="ECO:0007669"/>
    <property type="project" value="UniProtKB-KW"/>
</dbReference>
<proteinExistence type="predicted"/>
<accession>A0ABV9I653</accession>
<dbReference type="PANTHER" id="PTHR35446:SF2">
    <property type="entry name" value="CARBOXYMUCONOLACTONE DECARBOXYLASE-LIKE DOMAIN-CONTAINING PROTEIN"/>
    <property type="match status" value="1"/>
</dbReference>
<sequence>MNRISWLAVPDEQGAHERVRKLWRKAEDNLGFVPNVFRAQALNGEQFLAWWSYFNLLVNKEGHLPAAERELLAVVVSGINRCVYCAVSHGAALRALGGEPEKADMVAVNWRHADLSVREAALCAYAEKLTRMPEAMTEADLAPLREAGLSDEQILEAVQVIGMFNMTNRVSSALGFRPNAEYHALARPLTRTGPG</sequence>
<dbReference type="Gene3D" id="1.20.1290.10">
    <property type="entry name" value="AhpD-like"/>
    <property type="match status" value="1"/>
</dbReference>
<dbReference type="PANTHER" id="PTHR35446">
    <property type="entry name" value="SI:CH211-175M2.5"/>
    <property type="match status" value="1"/>
</dbReference>
<evidence type="ECO:0000313" key="2">
    <source>
        <dbReference type="EMBL" id="MFC4636949.1"/>
    </source>
</evidence>
<dbReference type="Proteomes" id="UP001595952">
    <property type="component" value="Unassembled WGS sequence"/>
</dbReference>
<evidence type="ECO:0000313" key="3">
    <source>
        <dbReference type="Proteomes" id="UP001595952"/>
    </source>
</evidence>
<dbReference type="EMBL" id="JBHSEI010000001">
    <property type="protein sequence ID" value="MFC4636949.1"/>
    <property type="molecule type" value="Genomic_DNA"/>
</dbReference>
<keyword evidence="2" id="KW-0560">Oxidoreductase</keyword>
<dbReference type="RefSeq" id="WP_380059987.1">
    <property type="nucleotide sequence ID" value="NZ_JBHSEI010000001.1"/>
</dbReference>
<dbReference type="InterPro" id="IPR004675">
    <property type="entry name" value="AhpD_core"/>
</dbReference>
<protein>
    <submittedName>
        <fullName evidence="2">Peroxidase-related enzyme</fullName>
    </submittedName>
</protein>
<dbReference type="SUPFAM" id="SSF69118">
    <property type="entry name" value="AhpD-like"/>
    <property type="match status" value="1"/>
</dbReference>
<dbReference type="Gene3D" id="1.20.5.810">
    <property type="entry name" value="AhpD-like"/>
    <property type="match status" value="1"/>
</dbReference>
<evidence type="ECO:0000259" key="1">
    <source>
        <dbReference type="Pfam" id="PF02627"/>
    </source>
</evidence>
<dbReference type="NCBIfam" id="TIGR01926">
    <property type="entry name" value="peroxid_rel"/>
    <property type="match status" value="1"/>
</dbReference>
<dbReference type="Pfam" id="PF02627">
    <property type="entry name" value="CMD"/>
    <property type="match status" value="1"/>
</dbReference>
<dbReference type="InterPro" id="IPR029032">
    <property type="entry name" value="AhpD-like"/>
</dbReference>
<organism evidence="2 3">
    <name type="scientific">Deinococcus hohokamensis</name>
    <dbReference type="NCBI Taxonomy" id="309883"/>
    <lineage>
        <taxon>Bacteria</taxon>
        <taxon>Thermotogati</taxon>
        <taxon>Deinococcota</taxon>
        <taxon>Deinococci</taxon>
        <taxon>Deinococcales</taxon>
        <taxon>Deinococcaceae</taxon>
        <taxon>Deinococcus</taxon>
    </lineage>
</organism>
<gene>
    <name evidence="2" type="ORF">ACFO0D_01215</name>
</gene>
<keyword evidence="2" id="KW-0575">Peroxidase</keyword>
<keyword evidence="3" id="KW-1185">Reference proteome</keyword>
<reference evidence="3" key="1">
    <citation type="journal article" date="2019" name="Int. J. Syst. Evol. Microbiol.">
        <title>The Global Catalogue of Microorganisms (GCM) 10K type strain sequencing project: providing services to taxonomists for standard genome sequencing and annotation.</title>
        <authorList>
            <consortium name="The Broad Institute Genomics Platform"/>
            <consortium name="The Broad Institute Genome Sequencing Center for Infectious Disease"/>
            <person name="Wu L."/>
            <person name="Ma J."/>
        </authorList>
    </citation>
    <scope>NUCLEOTIDE SEQUENCE [LARGE SCALE GENOMIC DNA]</scope>
    <source>
        <strain evidence="3">CCUG 55995</strain>
    </source>
</reference>
<dbReference type="InterPro" id="IPR010195">
    <property type="entry name" value="Uncharacterised_peroxidase-rel"/>
</dbReference>